<dbReference type="InterPro" id="IPR057331">
    <property type="entry name" value="Salactin"/>
</dbReference>
<dbReference type="KEGG" id="nph:NP_2684A"/>
<dbReference type="AlphaFoldDB" id="A0A1U7EWH2"/>
<dbReference type="STRING" id="348780.NP_2684A"/>
<dbReference type="InterPro" id="IPR043129">
    <property type="entry name" value="ATPase_NBD"/>
</dbReference>
<name>A0A1U7EWH2_NATPD</name>
<feature type="region of interest" description="Disordered" evidence="1">
    <location>
        <begin position="1"/>
        <end position="90"/>
    </location>
</feature>
<dbReference type="HOGENOM" id="CLU_757812_0_0_2"/>
<feature type="compositionally biased region" description="Basic and acidic residues" evidence="1">
    <location>
        <begin position="75"/>
        <end position="88"/>
    </location>
</feature>
<dbReference type="Gene3D" id="3.30.420.40">
    <property type="match status" value="1"/>
</dbReference>
<protein>
    <recommendedName>
        <fullName evidence="4">Actin-like ATPase involved in cell morphogenesis</fullName>
    </recommendedName>
</protein>
<evidence type="ECO:0000256" key="1">
    <source>
        <dbReference type="SAM" id="MobiDB-lite"/>
    </source>
</evidence>
<evidence type="ECO:0000313" key="2">
    <source>
        <dbReference type="EMBL" id="CAI49433.2"/>
    </source>
</evidence>
<keyword evidence="3" id="KW-1185">Reference proteome</keyword>
<dbReference type="RefSeq" id="WP_011323058.1">
    <property type="nucleotide sequence ID" value="NC_007426.1"/>
</dbReference>
<dbReference type="Proteomes" id="UP000002698">
    <property type="component" value="Chromosome"/>
</dbReference>
<feature type="compositionally biased region" description="Basic and acidic residues" evidence="1">
    <location>
        <begin position="49"/>
        <end position="62"/>
    </location>
</feature>
<evidence type="ECO:0000313" key="3">
    <source>
        <dbReference type="Proteomes" id="UP000002698"/>
    </source>
</evidence>
<gene>
    <name evidence="2" type="ordered locus">NP_2684A</name>
</gene>
<dbReference type="Pfam" id="PF25229">
    <property type="entry name" value="Salactin"/>
    <property type="match status" value="1"/>
</dbReference>
<dbReference type="SUPFAM" id="SSF53067">
    <property type="entry name" value="Actin-like ATPase domain"/>
    <property type="match status" value="1"/>
</dbReference>
<dbReference type="eggNOG" id="arCOG04656">
    <property type="taxonomic scope" value="Archaea"/>
</dbReference>
<reference evidence="2 3" key="1">
    <citation type="journal article" date="2005" name="Genome Res.">
        <title>Living with two extremes: conclusions from the genome sequence of Natronomonas pharaonis.</title>
        <authorList>
            <person name="Falb M."/>
            <person name="Pfeiffer F."/>
            <person name="Palm P."/>
            <person name="Rodewald K."/>
            <person name="Hickmann V."/>
            <person name="Tittor J."/>
            <person name="Oesterhelt D."/>
        </authorList>
    </citation>
    <scope>NUCLEOTIDE SEQUENCE [LARGE SCALE GENOMIC DNA]</scope>
    <source>
        <strain evidence="3">ATCC 35678 / DSM 2160 / CIP 103997 / JCM 8858 / NBRC 14720 / NCIMB 2260 / Gabara</strain>
    </source>
</reference>
<dbReference type="EMBL" id="CR936257">
    <property type="protein sequence ID" value="CAI49433.2"/>
    <property type="molecule type" value="Genomic_DNA"/>
</dbReference>
<proteinExistence type="predicted"/>
<organism evidence="2 3">
    <name type="scientific">Natronomonas pharaonis (strain ATCC 35678 / DSM 2160 / CIP 103997 / JCM 8858 / NBRC 14720 / NCIMB 2260 / Gabara)</name>
    <name type="common">Halobacterium pharaonis</name>
    <dbReference type="NCBI Taxonomy" id="348780"/>
    <lineage>
        <taxon>Archaea</taxon>
        <taxon>Methanobacteriati</taxon>
        <taxon>Methanobacteriota</taxon>
        <taxon>Stenosarchaea group</taxon>
        <taxon>Halobacteria</taxon>
        <taxon>Halobacteriales</taxon>
        <taxon>Natronomonadaceae</taxon>
        <taxon>Natronomonas</taxon>
    </lineage>
</organism>
<accession>A0A1U7EWH2</accession>
<evidence type="ECO:0008006" key="4">
    <source>
        <dbReference type="Google" id="ProtNLM"/>
    </source>
</evidence>
<sequence>MTPNEEPAGRGLSTDDTAEGERTRDGHETATGEQPQDHYGTTDGNVTSGRDRAERGRTRTADEVTEPAGRTSGEAQRRDDVGTAKAEEAADESVVPIGVKLGSTRTVITYPSQSGDGMEVVQSLTCLATYEDLLTGREQILYGEEAAREYPDEVEFMLRSGLPESDDSVESAATFFSELLAANDVPENSVVVYAIPTIDNEAGLSNLEAVVEKSPIGEALVRSYPESLCGALPAFEERLAAINDIFITINMGSTNLEACAYRRGEQLVPLSTGATTGNEADRRIANYVEEETQGRVNIDRTTAREYKEKHADFDSFEPFTDVIQQPGGGTHEFTIEESVMKACDEYLDEVVDEVANGFLPELANNYMKVYQLALDKPLVLTGGMACIPGVVDEFERRLSDELQRDVTAVSADRPDLAAAQGAYEIADHLAQSL</sequence>
<dbReference type="GeneID" id="3701524"/>
<dbReference type="EnsemblBacteria" id="CAI49433">
    <property type="protein sequence ID" value="CAI49433"/>
    <property type="gene ID" value="NP_2684A"/>
</dbReference>
<feature type="compositionally biased region" description="Basic and acidic residues" evidence="1">
    <location>
        <begin position="19"/>
        <end position="30"/>
    </location>
</feature>